<evidence type="ECO:0000256" key="3">
    <source>
        <dbReference type="ARBA" id="ARBA00022553"/>
    </source>
</evidence>
<keyword evidence="5 11" id="KW-0378">Hydrolase</keyword>
<comment type="cofactor">
    <cofactor evidence="9">
        <name>Mg(2+)</name>
        <dbReference type="ChEBI" id="CHEBI:18420"/>
    </cofactor>
    <text evidence="9">Binds 1 Mg(2+) ion.</text>
</comment>
<gene>
    <name evidence="13" type="ORF">WMSIL1_LOCUS11157</name>
</gene>
<evidence type="ECO:0000256" key="2">
    <source>
        <dbReference type="ARBA" id="ARBA00012647"/>
    </source>
</evidence>
<keyword evidence="7 9" id="KW-0460">Magnesium</keyword>
<evidence type="ECO:0000256" key="10">
    <source>
        <dbReference type="RuleBase" id="RU003946"/>
    </source>
</evidence>
<comment type="cofactor">
    <cofactor evidence="9">
        <name>Zn(2+)</name>
        <dbReference type="ChEBI" id="CHEBI:29105"/>
    </cofactor>
    <text evidence="9">Binds 2 Zn(2+) ions.</text>
</comment>
<evidence type="ECO:0000256" key="11">
    <source>
        <dbReference type="RuleBase" id="RU003947"/>
    </source>
</evidence>
<evidence type="ECO:0000256" key="4">
    <source>
        <dbReference type="ARBA" id="ARBA00022723"/>
    </source>
</evidence>
<dbReference type="InterPro" id="IPR001952">
    <property type="entry name" value="Alkaline_phosphatase"/>
</dbReference>
<feature type="binding site" evidence="9">
    <location>
        <position position="72"/>
    </location>
    <ligand>
        <name>Zn(2+)</name>
        <dbReference type="ChEBI" id="CHEBI:29105"/>
        <label>2</label>
    </ligand>
</feature>
<dbReference type="InterPro" id="IPR017850">
    <property type="entry name" value="Alkaline_phosphatase_core_sf"/>
</dbReference>
<evidence type="ECO:0000256" key="12">
    <source>
        <dbReference type="SAM" id="SignalP"/>
    </source>
</evidence>
<dbReference type="SMART" id="SM00098">
    <property type="entry name" value="alkPPc"/>
    <property type="match status" value="1"/>
</dbReference>
<organism evidence="13 14">
    <name type="scientific">Hymenolepis diminuta</name>
    <name type="common">Rat tapeworm</name>
    <dbReference type="NCBI Taxonomy" id="6216"/>
    <lineage>
        <taxon>Eukaryota</taxon>
        <taxon>Metazoa</taxon>
        <taxon>Spiralia</taxon>
        <taxon>Lophotrochozoa</taxon>
        <taxon>Platyhelminthes</taxon>
        <taxon>Cestoda</taxon>
        <taxon>Eucestoda</taxon>
        <taxon>Cyclophyllidea</taxon>
        <taxon>Hymenolepididae</taxon>
        <taxon>Hymenolepis</taxon>
    </lineage>
</organism>
<dbReference type="PANTHER" id="PTHR11596:SF5">
    <property type="entry name" value="ALKALINE PHOSPHATASE"/>
    <property type="match status" value="1"/>
</dbReference>
<sequence>MKSISISLFGLAILLTLSSTNAISEKDKAPANKQEILPSFWERLARERIQRTNTYYLKPTKPAKNVILFLGDGMGAPTISAGRFFKAEMEGRIGAANPMMDFEDWPFHTLCRTYDLHTEVTDSASSATAYLGGTKTTTGILGLTGDVKPKDCRVYKEEEKIDSVLKAAIRAGKGTGLVTTSRITHASPAGAFAHIAFRDWECDTDVAHDCGTKGNVPKDIARQLLEDNPDINVIIGGGSSMFYPTEANGQRSDGRYVADEWLQHMQSLGRNAKLVNDSHEFMKTNFTGVDYLLGLLAPSHMPYDADRDPHEASIANMTRVAIEILSRQPNGFFLFVEGARIDHAHHENLGKKSLLDMLAFEEAIREGTKMVNLEETLIILTADHSHSFHLVGEPRRLSSLLDLDEGYGPMTFDNKGMTPLIYSSGPAGKVNETRDNLNNPNITAKLHDKEFKQPAFVPFYSSTHAGEDVGVYATGVFSHLFHSTIDNTFIAQSMKYAMCLTPFETEPHCSSSSATLGLSALSIILTIIVTKNNLL</sequence>
<dbReference type="AlphaFoldDB" id="A0A564YZN2"/>
<reference evidence="13 14" key="1">
    <citation type="submission" date="2019-07" db="EMBL/GenBank/DDBJ databases">
        <authorList>
            <person name="Jastrzebski P J."/>
            <person name="Paukszto L."/>
            <person name="Jastrzebski P J."/>
        </authorList>
    </citation>
    <scope>NUCLEOTIDE SEQUENCE [LARGE SCALE GENOMIC DNA]</scope>
    <source>
        <strain evidence="13 14">WMS-il1</strain>
    </source>
</reference>
<dbReference type="Pfam" id="PF00245">
    <property type="entry name" value="Alk_phosphatase"/>
    <property type="match status" value="1"/>
</dbReference>
<feature type="active site" description="Phosphoserine intermediate" evidence="8">
    <location>
        <position position="123"/>
    </location>
</feature>
<dbReference type="PANTHER" id="PTHR11596">
    <property type="entry name" value="ALKALINE PHOSPHATASE"/>
    <property type="match status" value="1"/>
</dbReference>
<feature type="binding site" evidence="9">
    <location>
        <position position="464"/>
    </location>
    <ligand>
        <name>Zn(2+)</name>
        <dbReference type="ChEBI" id="CHEBI:29105"/>
        <label>2</label>
    </ligand>
</feature>
<dbReference type="PRINTS" id="PR00113">
    <property type="entry name" value="ALKPHPHTASE"/>
</dbReference>
<feature type="binding site" evidence="9">
    <location>
        <position position="342"/>
    </location>
    <ligand>
        <name>Zn(2+)</name>
        <dbReference type="ChEBI" id="CHEBI:29105"/>
        <label>2</label>
    </ligand>
</feature>
<dbReference type="GO" id="GO:0046872">
    <property type="term" value="F:metal ion binding"/>
    <property type="evidence" value="ECO:0007669"/>
    <property type="project" value="UniProtKB-KW"/>
</dbReference>
<dbReference type="CDD" id="cd16012">
    <property type="entry name" value="ALP"/>
    <property type="match status" value="1"/>
</dbReference>
<feature type="binding site" evidence="9">
    <location>
        <position position="346"/>
    </location>
    <ligand>
        <name>Zn(2+)</name>
        <dbReference type="ChEBI" id="CHEBI:29105"/>
        <label>2</label>
    </ligand>
</feature>
<name>A0A564YZN2_HYMDI</name>
<evidence type="ECO:0000256" key="1">
    <source>
        <dbReference type="ARBA" id="ARBA00005984"/>
    </source>
</evidence>
<dbReference type="GO" id="GO:0004035">
    <property type="term" value="F:alkaline phosphatase activity"/>
    <property type="evidence" value="ECO:0007669"/>
    <property type="project" value="UniProtKB-EC"/>
</dbReference>
<dbReference type="PROSITE" id="PS00123">
    <property type="entry name" value="ALKALINE_PHOSPHATASE"/>
    <property type="match status" value="1"/>
</dbReference>
<feature type="binding site" evidence="9">
    <location>
        <position position="337"/>
    </location>
    <ligand>
        <name>Mg(2+)</name>
        <dbReference type="ChEBI" id="CHEBI:18420"/>
    </ligand>
</feature>
<accession>A0A564YZN2</accession>
<comment type="similarity">
    <text evidence="1 10">Belongs to the alkaline phosphatase family.</text>
</comment>
<evidence type="ECO:0000256" key="6">
    <source>
        <dbReference type="ARBA" id="ARBA00022833"/>
    </source>
</evidence>
<feature type="binding site" evidence="9">
    <location>
        <position position="185"/>
    </location>
    <ligand>
        <name>Mg(2+)</name>
        <dbReference type="ChEBI" id="CHEBI:18420"/>
    </ligand>
</feature>
<dbReference type="Gene3D" id="3.40.720.10">
    <property type="entry name" value="Alkaline Phosphatase, subunit A"/>
    <property type="match status" value="1"/>
</dbReference>
<evidence type="ECO:0000313" key="14">
    <source>
        <dbReference type="Proteomes" id="UP000321570"/>
    </source>
</evidence>
<feature type="binding site" evidence="9">
    <location>
        <position position="383"/>
    </location>
    <ligand>
        <name>Zn(2+)</name>
        <dbReference type="ChEBI" id="CHEBI:29105"/>
        <label>2</label>
    </ligand>
</feature>
<feature type="chain" id="PRO_5022016301" description="Alkaline phosphatase" evidence="12">
    <location>
        <begin position="23"/>
        <end position="535"/>
    </location>
</feature>
<feature type="signal peptide" evidence="12">
    <location>
        <begin position="1"/>
        <end position="22"/>
    </location>
</feature>
<protein>
    <recommendedName>
        <fullName evidence="2 11">Alkaline phosphatase</fullName>
        <ecNumber evidence="2 11">3.1.3.1</ecNumber>
    </recommendedName>
</protein>
<evidence type="ECO:0000256" key="9">
    <source>
        <dbReference type="PIRSR" id="PIRSR601952-2"/>
    </source>
</evidence>
<keyword evidence="6 9" id="KW-0862">Zinc</keyword>
<dbReference type="SUPFAM" id="SSF53649">
    <property type="entry name" value="Alkaline phosphatase-like"/>
    <property type="match status" value="1"/>
</dbReference>
<comment type="catalytic activity">
    <reaction evidence="11">
        <text>a phosphate monoester + H2O = an alcohol + phosphate</text>
        <dbReference type="Rhea" id="RHEA:15017"/>
        <dbReference type="ChEBI" id="CHEBI:15377"/>
        <dbReference type="ChEBI" id="CHEBI:30879"/>
        <dbReference type="ChEBI" id="CHEBI:43474"/>
        <dbReference type="ChEBI" id="CHEBI:67140"/>
        <dbReference type="EC" id="3.1.3.1"/>
    </reaction>
</comment>
<feature type="binding site" evidence="9">
    <location>
        <position position="187"/>
    </location>
    <ligand>
        <name>Mg(2+)</name>
        <dbReference type="ChEBI" id="CHEBI:18420"/>
    </ligand>
</feature>
<dbReference type="EMBL" id="CABIJS010000521">
    <property type="protein sequence ID" value="VUZ52731.1"/>
    <property type="molecule type" value="Genomic_DNA"/>
</dbReference>
<keyword evidence="3" id="KW-0597">Phosphoprotein</keyword>
<evidence type="ECO:0000313" key="13">
    <source>
        <dbReference type="EMBL" id="VUZ52731.1"/>
    </source>
</evidence>
<dbReference type="Proteomes" id="UP000321570">
    <property type="component" value="Unassembled WGS sequence"/>
</dbReference>
<dbReference type="EC" id="3.1.3.1" evidence="2 11"/>
<keyword evidence="4 9" id="KW-0479">Metal-binding</keyword>
<keyword evidence="14" id="KW-1185">Reference proteome</keyword>
<evidence type="ECO:0000256" key="5">
    <source>
        <dbReference type="ARBA" id="ARBA00022801"/>
    </source>
</evidence>
<keyword evidence="12" id="KW-0732">Signal</keyword>
<proteinExistence type="inferred from homology"/>
<evidence type="ECO:0000256" key="8">
    <source>
        <dbReference type="PIRSR" id="PIRSR601952-1"/>
    </source>
</evidence>
<feature type="binding site" evidence="9">
    <location>
        <position position="72"/>
    </location>
    <ligand>
        <name>Mg(2+)</name>
        <dbReference type="ChEBI" id="CHEBI:18420"/>
    </ligand>
</feature>
<evidence type="ECO:0000256" key="7">
    <source>
        <dbReference type="ARBA" id="ARBA00022842"/>
    </source>
</evidence>
<dbReference type="InterPro" id="IPR018299">
    <property type="entry name" value="Alkaline_phosphatase_AS"/>
</dbReference>
<feature type="binding site" evidence="9">
    <location>
        <position position="384"/>
    </location>
    <ligand>
        <name>Zn(2+)</name>
        <dbReference type="ChEBI" id="CHEBI:29105"/>
        <label>2</label>
    </ligand>
</feature>